<feature type="domain" description="HTH rpiR-type" evidence="1">
    <location>
        <begin position="1"/>
        <end position="77"/>
    </location>
</feature>
<reference evidence="3 4" key="1">
    <citation type="journal article" date="2023" name="Int. J. Syst. Evol. Microbiol.">
        <title>Ligilactobacillus ubinensis sp. nov., a novel species isolated from the wild ferment of a durian fruit (Durio zibethinus).</title>
        <authorList>
            <person name="Heng Y.C."/>
            <person name="Menon N."/>
            <person name="Chen B."/>
            <person name="Loo B.Z.L."/>
            <person name="Wong G.W.J."/>
            <person name="Lim A.C.H."/>
            <person name="Silvaraju S."/>
            <person name="Kittelmann S."/>
        </authorList>
    </citation>
    <scope>NUCLEOTIDE SEQUENCE [LARGE SCALE GENOMIC DNA]</scope>
    <source>
        <strain evidence="3 4">WILCCON 0076</strain>
    </source>
</reference>
<dbReference type="PROSITE" id="PS51464">
    <property type="entry name" value="SIS"/>
    <property type="match status" value="1"/>
</dbReference>
<dbReference type="Gene3D" id="1.10.10.10">
    <property type="entry name" value="Winged helix-like DNA-binding domain superfamily/Winged helix DNA-binding domain"/>
    <property type="match status" value="1"/>
</dbReference>
<dbReference type="SUPFAM" id="SSF53697">
    <property type="entry name" value="SIS domain"/>
    <property type="match status" value="1"/>
</dbReference>
<comment type="caution">
    <text evidence="3">The sequence shown here is derived from an EMBL/GenBank/DDBJ whole genome shotgun (WGS) entry which is preliminary data.</text>
</comment>
<evidence type="ECO:0000259" key="2">
    <source>
        <dbReference type="PROSITE" id="PS51464"/>
    </source>
</evidence>
<dbReference type="InterPro" id="IPR047640">
    <property type="entry name" value="RpiR-like"/>
</dbReference>
<dbReference type="InterPro" id="IPR036388">
    <property type="entry name" value="WH-like_DNA-bd_sf"/>
</dbReference>
<dbReference type="Pfam" id="PF01380">
    <property type="entry name" value="SIS"/>
    <property type="match status" value="1"/>
</dbReference>
<protein>
    <submittedName>
        <fullName evidence="3">MurR/RpiR family transcriptional regulator</fullName>
    </submittedName>
</protein>
<dbReference type="GO" id="GO:0003677">
    <property type="term" value="F:DNA binding"/>
    <property type="evidence" value="ECO:0007669"/>
    <property type="project" value="InterPro"/>
</dbReference>
<organism evidence="3 4">
    <name type="scientific">Ligilactobacillus ubinensis</name>
    <dbReference type="NCBI Taxonomy" id="2876789"/>
    <lineage>
        <taxon>Bacteria</taxon>
        <taxon>Bacillati</taxon>
        <taxon>Bacillota</taxon>
        <taxon>Bacilli</taxon>
        <taxon>Lactobacillales</taxon>
        <taxon>Lactobacillaceae</taxon>
        <taxon>Ligilactobacillus</taxon>
    </lineage>
</organism>
<dbReference type="Gene3D" id="3.40.50.10490">
    <property type="entry name" value="Glucose-6-phosphate isomerase like protein, domain 1"/>
    <property type="match status" value="1"/>
</dbReference>
<dbReference type="RefSeq" id="WP_253362123.1">
    <property type="nucleotide sequence ID" value="NZ_JAIULA010000031.1"/>
</dbReference>
<dbReference type="PANTHER" id="PTHR30514">
    <property type="entry name" value="GLUCOKINASE"/>
    <property type="match status" value="1"/>
</dbReference>
<accession>A0A9X2FLS8</accession>
<dbReference type="InterPro" id="IPR009057">
    <property type="entry name" value="Homeodomain-like_sf"/>
</dbReference>
<evidence type="ECO:0000313" key="3">
    <source>
        <dbReference type="EMBL" id="MCP0887966.1"/>
    </source>
</evidence>
<dbReference type="PROSITE" id="PS51071">
    <property type="entry name" value="HTH_RPIR"/>
    <property type="match status" value="1"/>
</dbReference>
<dbReference type="EMBL" id="JAIULA010000031">
    <property type="protein sequence ID" value="MCP0887966.1"/>
    <property type="molecule type" value="Genomic_DNA"/>
</dbReference>
<dbReference type="GO" id="GO:1901135">
    <property type="term" value="P:carbohydrate derivative metabolic process"/>
    <property type="evidence" value="ECO:0007669"/>
    <property type="project" value="InterPro"/>
</dbReference>
<dbReference type="Proteomes" id="UP001139006">
    <property type="component" value="Unassembled WGS sequence"/>
</dbReference>
<gene>
    <name evidence="3" type="ORF">LB941_11550</name>
</gene>
<keyword evidence="4" id="KW-1185">Reference proteome</keyword>
<dbReference type="SUPFAM" id="SSF46689">
    <property type="entry name" value="Homeodomain-like"/>
    <property type="match status" value="1"/>
</dbReference>
<feature type="domain" description="SIS" evidence="2">
    <location>
        <begin position="116"/>
        <end position="256"/>
    </location>
</feature>
<dbReference type="Pfam" id="PF01418">
    <property type="entry name" value="HTH_6"/>
    <property type="match status" value="1"/>
</dbReference>
<dbReference type="AlphaFoldDB" id="A0A9X2FLS8"/>
<name>A0A9X2FLS8_9LACO</name>
<dbReference type="InterPro" id="IPR046348">
    <property type="entry name" value="SIS_dom_sf"/>
</dbReference>
<dbReference type="PANTHER" id="PTHR30514:SF10">
    <property type="entry name" value="MURR_RPIR FAMILY TRANSCRIPTIONAL REGULATOR"/>
    <property type="match status" value="1"/>
</dbReference>
<dbReference type="GO" id="GO:0003700">
    <property type="term" value="F:DNA-binding transcription factor activity"/>
    <property type="evidence" value="ECO:0007669"/>
    <property type="project" value="InterPro"/>
</dbReference>
<evidence type="ECO:0000313" key="4">
    <source>
        <dbReference type="Proteomes" id="UP001139006"/>
    </source>
</evidence>
<dbReference type="InterPro" id="IPR001347">
    <property type="entry name" value="SIS_dom"/>
</dbReference>
<dbReference type="GO" id="GO:0097367">
    <property type="term" value="F:carbohydrate derivative binding"/>
    <property type="evidence" value="ECO:0007669"/>
    <property type="project" value="InterPro"/>
</dbReference>
<sequence length="262" mass="29723">MDIIKKIELYHANMTKAEYVVADKILVNLHPLANEPIKKAAELYNTSPATLIRLSKRLGFSGYSELSFQIKGYITEHKKEEKKISKSVFLDGLISTFSESLKEIVTFDVEKEIDKLIDSMRNAERIIAVGLGHSGLAAEHLMYLMLTHEILVDSITDKIIINKLPLLLKKGDLVIIFSASADADNYKYIFERASKSDVTFALVTMNVEAEILKNADITLYLPLVHGFNENGTGIQYIDSRPMFYILISCIDRRYNNRFPIIN</sequence>
<dbReference type="InterPro" id="IPR000281">
    <property type="entry name" value="HTH_RpiR"/>
</dbReference>
<proteinExistence type="predicted"/>
<evidence type="ECO:0000259" key="1">
    <source>
        <dbReference type="PROSITE" id="PS51071"/>
    </source>
</evidence>